<dbReference type="EMBL" id="BLAG01000005">
    <property type="protein sequence ID" value="GES29032.1"/>
    <property type="molecule type" value="Genomic_DNA"/>
</dbReference>
<comment type="caution">
    <text evidence="2">The sequence shown here is derived from an EMBL/GenBank/DDBJ whole genome shotgun (WGS) entry which is preliminary data.</text>
</comment>
<reference evidence="2 3" key="1">
    <citation type="submission" date="2019-10" db="EMBL/GenBank/DDBJ databases">
        <title>Whole genome shotgun sequence of Streptomyces angustmyceticus NBRC 3934.</title>
        <authorList>
            <person name="Hosoyama A."/>
            <person name="Ichikawa N."/>
            <person name="Kimura A."/>
            <person name="Kitahashi Y."/>
            <person name="Komaki H."/>
            <person name="Uohara A."/>
        </authorList>
    </citation>
    <scope>NUCLEOTIDE SEQUENCE [LARGE SCALE GENOMIC DNA]</scope>
    <source>
        <strain evidence="2 3">NBRC 3934</strain>
    </source>
</reference>
<protein>
    <submittedName>
        <fullName evidence="2">Uncharacterized protein</fullName>
    </submittedName>
</protein>
<dbReference type="AlphaFoldDB" id="A0A5J4L9W1"/>
<organism evidence="2 3">
    <name type="scientific">Streptomyces angustmyceticus</name>
    <dbReference type="NCBI Taxonomy" id="285578"/>
    <lineage>
        <taxon>Bacteria</taxon>
        <taxon>Bacillati</taxon>
        <taxon>Actinomycetota</taxon>
        <taxon>Actinomycetes</taxon>
        <taxon>Kitasatosporales</taxon>
        <taxon>Streptomycetaceae</taxon>
        <taxon>Streptomyces</taxon>
    </lineage>
</organism>
<evidence type="ECO:0000256" key="1">
    <source>
        <dbReference type="SAM" id="MobiDB-lite"/>
    </source>
</evidence>
<evidence type="ECO:0000313" key="3">
    <source>
        <dbReference type="Proteomes" id="UP000325598"/>
    </source>
</evidence>
<accession>A0A5J4L9W1</accession>
<keyword evidence="3" id="KW-1185">Reference proteome</keyword>
<feature type="region of interest" description="Disordered" evidence="1">
    <location>
        <begin position="1"/>
        <end position="61"/>
    </location>
</feature>
<proteinExistence type="predicted"/>
<feature type="compositionally biased region" description="Low complexity" evidence="1">
    <location>
        <begin position="1"/>
        <end position="16"/>
    </location>
</feature>
<dbReference type="Proteomes" id="UP000325598">
    <property type="component" value="Unassembled WGS sequence"/>
</dbReference>
<gene>
    <name evidence="2" type="ORF">San01_15190</name>
</gene>
<evidence type="ECO:0000313" key="2">
    <source>
        <dbReference type="EMBL" id="GES29032.1"/>
    </source>
</evidence>
<sequence length="61" mass="6103">MGSALRPATARGAAAVLRRERTRTGGGGPLTGRAARRGPVGPPSVTPTETVKNRLRGGPAG</sequence>
<name>A0A5J4L9W1_9ACTN</name>